<organism evidence="1 2">
    <name type="scientific">Dendrosporobacter quercicolus</name>
    <dbReference type="NCBI Taxonomy" id="146817"/>
    <lineage>
        <taxon>Bacteria</taxon>
        <taxon>Bacillati</taxon>
        <taxon>Bacillota</taxon>
        <taxon>Negativicutes</taxon>
        <taxon>Selenomonadales</taxon>
        <taxon>Sporomusaceae</taxon>
        <taxon>Dendrosporobacter</taxon>
    </lineage>
</organism>
<dbReference type="Proteomes" id="UP000214880">
    <property type="component" value="Unassembled WGS sequence"/>
</dbReference>
<dbReference type="InterPro" id="IPR010254">
    <property type="entry name" value="B12-dep_deHydtase_bsu"/>
</dbReference>
<dbReference type="SUPFAM" id="SSF52968">
    <property type="entry name" value="B12-dependent dehydatase associated subunit"/>
    <property type="match status" value="1"/>
</dbReference>
<dbReference type="Pfam" id="PF02288">
    <property type="entry name" value="Dehydratase_MU"/>
    <property type="match status" value="1"/>
</dbReference>
<protein>
    <submittedName>
        <fullName evidence="1">Dehydratase medium subunit</fullName>
    </submittedName>
</protein>
<dbReference type="EMBL" id="FNHB01000002">
    <property type="protein sequence ID" value="SDM07206.1"/>
    <property type="molecule type" value="Genomic_DNA"/>
</dbReference>
<dbReference type="OrthoDB" id="308037at2"/>
<dbReference type="AlphaFoldDB" id="A0A1G9Q870"/>
<keyword evidence="2" id="KW-1185">Reference proteome</keyword>
<dbReference type="RefSeq" id="WP_092070171.1">
    <property type="nucleotide sequence ID" value="NZ_FNHB01000002.1"/>
</dbReference>
<dbReference type="InterPro" id="IPR003208">
    <property type="entry name" value="Dehydtase/Dehydtase_re"/>
</dbReference>
<proteinExistence type="predicted"/>
<name>A0A1G9Q870_9FIRM</name>
<accession>A0A1G9Q870</accession>
<sequence>MQVSKNSHKPSIIIQAAPHPALAGKLREVQAGIEEEGVPYAISSAEEQNADRLAFLAAGQSQLGVGVGIGLEDICVHYVKLPAGEPLFSSGRVNTPDEWRRCGYNAARLVKGLPFKDRQAASSVPYRNAEADLYRLVREIVTKVLQDHAQTLGR</sequence>
<evidence type="ECO:0000313" key="1">
    <source>
        <dbReference type="EMBL" id="SDM07206.1"/>
    </source>
</evidence>
<dbReference type="STRING" id="146817.SAMN04488502_10276"/>
<evidence type="ECO:0000313" key="2">
    <source>
        <dbReference type="Proteomes" id="UP000214880"/>
    </source>
</evidence>
<dbReference type="Gene3D" id="3.40.50.10150">
    <property type="entry name" value="B12-dependent dehydatase associated subunit"/>
    <property type="match status" value="1"/>
</dbReference>
<reference evidence="1 2" key="1">
    <citation type="submission" date="2016-10" db="EMBL/GenBank/DDBJ databases">
        <authorList>
            <person name="de Groot N.N."/>
        </authorList>
    </citation>
    <scope>NUCLEOTIDE SEQUENCE [LARGE SCALE GENOMIC DNA]</scope>
    <source>
        <strain evidence="1 2">DSM 1736</strain>
    </source>
</reference>
<gene>
    <name evidence="1" type="ORF">SAMN04488502_10276</name>
</gene>